<dbReference type="Proteomes" id="UP000008021">
    <property type="component" value="Chromosome 4"/>
</dbReference>
<evidence type="ECO:0000256" key="6">
    <source>
        <dbReference type="ARBA" id="ARBA00022801"/>
    </source>
</evidence>
<dbReference type="EnsemblPlants" id="OMERI04G11750.2">
    <property type="protein sequence ID" value="OMERI04G11750.2"/>
    <property type="gene ID" value="OMERI04G11750"/>
</dbReference>
<dbReference type="GO" id="GO:0070417">
    <property type="term" value="P:cellular response to cold"/>
    <property type="evidence" value="ECO:0007669"/>
    <property type="project" value="UniProtKB-ARBA"/>
</dbReference>
<dbReference type="GO" id="GO:0016747">
    <property type="term" value="F:acyltransferase activity, transferring groups other than amino-acyl groups"/>
    <property type="evidence" value="ECO:0007669"/>
    <property type="project" value="InterPro"/>
</dbReference>
<feature type="compositionally biased region" description="Polar residues" evidence="16">
    <location>
        <begin position="2579"/>
        <end position="2588"/>
    </location>
</feature>
<dbReference type="Pfam" id="PF09382">
    <property type="entry name" value="RQC"/>
    <property type="match status" value="1"/>
</dbReference>
<name>A0A0E0DEE9_9ORYZ</name>
<feature type="region of interest" description="Disordered" evidence="16">
    <location>
        <begin position="131"/>
        <end position="169"/>
    </location>
</feature>
<feature type="region of interest" description="Disordered" evidence="16">
    <location>
        <begin position="515"/>
        <end position="541"/>
    </location>
</feature>
<evidence type="ECO:0000256" key="1">
    <source>
        <dbReference type="ARBA" id="ARBA00004123"/>
    </source>
</evidence>
<dbReference type="Pfam" id="PF23209">
    <property type="entry name" value="IDM1_C"/>
    <property type="match status" value="1"/>
</dbReference>
<feature type="region of interest" description="Disordered" evidence="16">
    <location>
        <begin position="1631"/>
        <end position="1674"/>
    </location>
</feature>
<evidence type="ECO:0000256" key="5">
    <source>
        <dbReference type="ARBA" id="ARBA00022771"/>
    </source>
</evidence>
<dbReference type="InterPro" id="IPR027417">
    <property type="entry name" value="P-loop_NTPase"/>
</dbReference>
<comment type="catalytic activity">
    <reaction evidence="13">
        <text>Couples ATP hydrolysis with the unwinding of duplex DNA by translocating in the 3'-5' direction.</text>
        <dbReference type="EC" id="5.6.2.4"/>
    </reaction>
</comment>
<dbReference type="PANTHER" id="PTHR46508">
    <property type="entry name" value="PHD FINGER FAMILY PROTEIN"/>
    <property type="match status" value="1"/>
</dbReference>
<dbReference type="Gene3D" id="1.10.10.10">
    <property type="entry name" value="Winged helix-like DNA-binding domain superfamily/Winged helix DNA-binding domain"/>
    <property type="match status" value="1"/>
</dbReference>
<reference evidence="23" key="2">
    <citation type="submission" date="2018-05" db="EMBL/GenBank/DDBJ databases">
        <title>OmerRS3 (Oryza meridionalis Reference Sequence Version 3).</title>
        <authorList>
            <person name="Zhang J."/>
            <person name="Kudrna D."/>
            <person name="Lee S."/>
            <person name="Talag J."/>
            <person name="Welchert J."/>
            <person name="Wing R.A."/>
        </authorList>
    </citation>
    <scope>NUCLEOTIDE SEQUENCE [LARGE SCALE GENOMIC DNA]</scope>
    <source>
        <strain evidence="23">cv. OR44</strain>
    </source>
</reference>
<sequence length="2681" mass="300038">MKEPRPDGVGRRRSWRKSPFSLCLLRSLRRRHDESRSRSRLNRGGAAISIWQGRGSCLIASIIADCLPFGFKLWLVINRMDAKDLVEIGMKEEDITTMLFGKKVIELTEDAFYGSKEERKIFEELFCRTGTSGASTRHPRRDGKSSSLRDASKELISTNTPSSSASNHKSARCRVVESFTYGNLSSYLVFCNNDKQKMQKTVGFPDMASASDLVIQWTPPSVERVYTRRAVARRNQRAKLCSVLDLERVDITSVKQRRDRGQHKYGHSHAVLWDHLRLHANLLMMDAGWKIDGKERWDKSKVDHIYESPDKVMRLFSLPRAWKCFGQWLLINSSGFGGNDYGRIWFNIHDFLSDLKNTLLCLEYEVRLPKQSLSCLNQWQLLDPFMAVVCIDKKVRALKKGVALKAVNSTVTFVSCIESKLSNPRNADNPLGLNHSSNFNSTHPRSRKNLLPLLQSDDLDGNSSRSKHPSTVGKRKSSQYKMDERLPIMAEIQEKSIRSTAHRIVMGLQDSTAFPGSRTSLNMKNKPSYSKSNLTQSIQDKSDPLYFPPNYSPSDLVENAEINDPSFHAYDMIESANVDNSADSPDELLLGANLLFSHEVDEMLLDDISNEHYCTAAVSEPQAKNIDLEDGPSGPSSVVSEKDTCLKANKDVINNEQHDDGVVAESQLANTDVMDRPAGAPSFLPTMDTVLEGNEMSSEEMTKGGQLSCEGTNNAMVISEPQLLFVSPHDGTLSFMNDSMCSQEMQSCLNASNGTMGTNVQLGIQSSVYEASLIRGFLYLDNEGSPICWTVLNPEPPRQLICSEPISKASELHGEMNMECGMLTSGPKQTSKLDSSKNNRKRSKKAANIEDKGSQKKQKVNDVPVSYCAIGQYMDHITENPAGCLISNDKEQIGSASTEQVSLNLLPGNSNDMNQQVPVKNSDNDQARVRIGSAEKIVPEKTPKKDVKRQKASSRHKCKFDDNDLLVTAVIHKLTARYRNRFSRRLAKKSGFKRLPRCRWKSEERRDRKTFPKGARTVLGKLLEMGIVCKVNILQYRRPGSKNVLKDGNITKKGIRCRCCDKVFTMSMFKYHAGLRQEIPSLNLFLGSGKSYTLCQLQAWSIEHKARKERAKCTMPLQADENDDTCGLCGDGGELICCDNCPASYHQDCLPCQDIPDGSWYCYSCLCDICGEVINLKELRSSLPALECAQCERQCGPCAWFCGRRCQQIYMNLRSRVGIPIHTIDGFSCTVLRNNGDQRVSTAADIAILAECNMKLVIALSIMEECFLPIIDARTGIDIIPPILYNWRSDFVHLDYKGFYTVVLENDDRIISVASMRLHGTVVAEMPLIATCLENHQQGMCRRLMDYIEQMLKSLKVEMLLLSAIPSLVDTWTMAFGFVPIDDLDRKNLSRLRLVSVPGTVILKRNLYECPGTNAGELRNPEPFKVYSRSARKNRDAGGGGGGGGGSKENLAFVDRSVAVTAADAGQQRPFEDRSPVSCAVDSLADELRSLKINSSCENRRRLGKTAKPPKSPNPNSPSSSPATAASLLLRRLPRGRPPPGGASLVGLSGRNSLTVGSTCHDKAKGQLVGSCKCCSKLLIQGLERLQAPSIEKAWRSLRNTQVARKNYLRPGLSGKVKDCDSDHAHTYGTSSSYNVNKMDSVSRNRNPTQESMHQTTESGTMEKNSSHLPAGTKSCTRTYLNNHVVQADTITTTNQSLARTGPELFKTAPFIDNMCDDAKLDAMDEDELLASIDVDRIVMEHYQATNTPRGSSKSPLEKCNFNGFDENNLPQELSIMCDHGSKLAFCPEAKSHLLEMKDNLLAISHELIDGQLSPQQSDDLHQKRALLKKQIELLGEYTARLTQDEERQQSHSMASTTAHQGHHPTSILSSSFVKDTNIFQSLIYTRNEPGESGLCFSSAPYSYIYGLSMPLPSVQRDYTPRPIDISYTEGSGDKQWSSTHFAWTKELEANNKRVFGNRSFRPNQREIINATMSGNDLPALICNGVTLVVSPLVSLIQDQIMHLLQANISAAYLSASMEWSEQQEILRELMSPTCTYKLLYVTPEKIAKSDALLRQLENLYSRGHLSRIVIDEAHCVSQWGHDFRPDYQHLGILKQKFPQTPVLALTATATASVKEDVVQVLGLANCIIFRQSFNRPNLRYFVWPKTKKCLEDIHNFIHANHNKECGIIYCLSRMDCEKVAAKLREYGHKASHYHGSMDPEDRANIQKQWSKDRINIICATVAFGMGINKPDVRFVIHHSLPKSIEGYHQECGRAGRDSQLSSCVLFYNYSDYIRLKHMVTQGFAEQGTSAPRGGSSQEQALETHKENLLRMVSYCENDVDCRRLLQLIHFGEMFNPSCCAKTCDNCLKELRWVEKDVTNIARQLVDLVMMTKQTYSTTHILEVYRGSVNQNVKKHRHDTLSLHGAGKHLAKGEAARILRHLVIEEILIEDVKKSENYGSVSSVLKTNHKKSGDLLSGKHNVVLKFPTPEKAPKMGVLDESSVPRINKTNQQSQVDGSLAAELYEALQCLRTQIMDENPQLLAYHIFKNETLKEISNRMPRTKEELVEINGIGKNKLNKYGDRVLATIEDFLARYPNATRKTSSGGSNEHSEAVKKRRGFSVTNTSTNCDDFEERTVQSKKRAAKTRTRQEISDAASIVQDVRYIDLELDGCEQVNEVPYSVQKPVASGRVLPAWQSARIA</sequence>
<dbReference type="SMART" id="SM00341">
    <property type="entry name" value="HRDC"/>
    <property type="match status" value="1"/>
</dbReference>
<keyword evidence="6" id="KW-0378">Hydrolase</keyword>
<dbReference type="InterPro" id="IPR036388">
    <property type="entry name" value="WH-like_DNA-bd_sf"/>
</dbReference>
<dbReference type="EC" id="5.6.2.4" evidence="14"/>
<dbReference type="InterPro" id="IPR032284">
    <property type="entry name" value="RecQ_Zn-bd"/>
</dbReference>
<dbReference type="SUPFAM" id="SSF57903">
    <property type="entry name" value="FYVE/PHD zinc finger"/>
    <property type="match status" value="1"/>
</dbReference>
<evidence type="ECO:0000259" key="17">
    <source>
        <dbReference type="PROSITE" id="PS50016"/>
    </source>
</evidence>
<keyword evidence="8" id="KW-0862">Zinc</keyword>
<feature type="compositionally biased region" description="Polar residues" evidence="16">
    <location>
        <begin position="515"/>
        <end position="539"/>
    </location>
</feature>
<dbReference type="InterPro" id="IPR002464">
    <property type="entry name" value="DNA/RNA_helicase_DEAH_CS"/>
</dbReference>
<feature type="region of interest" description="Disordered" evidence="16">
    <location>
        <begin position="1431"/>
        <end position="1450"/>
    </location>
</feature>
<dbReference type="eggNOG" id="KOG0351">
    <property type="taxonomic scope" value="Eukaryota"/>
</dbReference>
<dbReference type="PROSITE" id="PS51192">
    <property type="entry name" value="HELICASE_ATP_BIND_1"/>
    <property type="match status" value="1"/>
</dbReference>
<dbReference type="FunFam" id="1.10.150.80:FF:000010">
    <property type="entry name" value="ATP-dependent DNA helicase Q-like 4A"/>
    <property type="match status" value="1"/>
</dbReference>
<dbReference type="CDD" id="cd18794">
    <property type="entry name" value="SF2_C_RecQ"/>
    <property type="match status" value="1"/>
</dbReference>
<dbReference type="PROSITE" id="PS51186">
    <property type="entry name" value="GNAT"/>
    <property type="match status" value="1"/>
</dbReference>
<evidence type="ECO:0000313" key="24">
    <source>
        <dbReference type="Proteomes" id="UP000008021"/>
    </source>
</evidence>
<dbReference type="Pfam" id="PF16124">
    <property type="entry name" value="RecQ_Zn_bind"/>
    <property type="match status" value="1"/>
</dbReference>
<evidence type="ECO:0000256" key="16">
    <source>
        <dbReference type="SAM" id="MobiDB-lite"/>
    </source>
</evidence>
<feature type="domain" description="N-acetyltransferase" evidence="20">
    <location>
        <begin position="1244"/>
        <end position="1408"/>
    </location>
</feature>
<evidence type="ECO:0000259" key="21">
    <source>
        <dbReference type="PROSITE" id="PS51192"/>
    </source>
</evidence>
<dbReference type="PANTHER" id="PTHR46508:SF28">
    <property type="entry name" value="PHD-TYPE DOMAIN-CONTAINING PROTEIN"/>
    <property type="match status" value="1"/>
</dbReference>
<dbReference type="CDD" id="cd17920">
    <property type="entry name" value="DEXHc_RecQ"/>
    <property type="match status" value="1"/>
</dbReference>
<dbReference type="GO" id="GO:0006281">
    <property type="term" value="P:DNA repair"/>
    <property type="evidence" value="ECO:0007669"/>
    <property type="project" value="InterPro"/>
</dbReference>
<evidence type="ECO:0000256" key="13">
    <source>
        <dbReference type="ARBA" id="ARBA00034617"/>
    </source>
</evidence>
<keyword evidence="7" id="KW-0347">Helicase</keyword>
<dbReference type="InterPro" id="IPR018982">
    <property type="entry name" value="RQC_domain"/>
</dbReference>
<dbReference type="SUPFAM" id="SSF47819">
    <property type="entry name" value="HRDC-like"/>
    <property type="match status" value="1"/>
</dbReference>
<evidence type="ECO:0000256" key="15">
    <source>
        <dbReference type="PROSITE-ProRule" id="PRU00146"/>
    </source>
</evidence>
<comment type="subcellular location">
    <subcellularLocation>
        <location evidence="1">Nucleus</location>
    </subcellularLocation>
</comment>
<feature type="region of interest" description="Disordered" evidence="16">
    <location>
        <begin position="1498"/>
        <end position="1523"/>
    </location>
</feature>
<feature type="domain" description="PHD-type" evidence="17">
    <location>
        <begin position="1123"/>
        <end position="1168"/>
    </location>
</feature>
<dbReference type="InterPro" id="IPR019787">
    <property type="entry name" value="Znf_PHD-finger"/>
</dbReference>
<feature type="region of interest" description="Disordered" evidence="16">
    <location>
        <begin position="454"/>
        <end position="483"/>
    </location>
</feature>
<evidence type="ECO:0000256" key="9">
    <source>
        <dbReference type="ARBA" id="ARBA00022840"/>
    </source>
</evidence>
<keyword evidence="24" id="KW-1185">Reference proteome</keyword>
<dbReference type="STRING" id="40149.A0A0E0DEE9"/>
<dbReference type="SMART" id="SM00487">
    <property type="entry name" value="DEXDc"/>
    <property type="match status" value="1"/>
</dbReference>
<dbReference type="Pfam" id="PF16135">
    <property type="entry name" value="TDBD"/>
    <property type="match status" value="1"/>
</dbReference>
<evidence type="ECO:0000256" key="2">
    <source>
        <dbReference type="ARBA" id="ARBA00005446"/>
    </source>
</evidence>
<dbReference type="InterPro" id="IPR000182">
    <property type="entry name" value="GNAT_dom"/>
</dbReference>
<feature type="domain" description="Helicase ATP-binding" evidence="21">
    <location>
        <begin position="1978"/>
        <end position="2128"/>
    </location>
</feature>
<dbReference type="GO" id="GO:0006310">
    <property type="term" value="P:DNA recombination"/>
    <property type="evidence" value="ECO:0007669"/>
    <property type="project" value="InterPro"/>
</dbReference>
<dbReference type="InterPro" id="IPR011545">
    <property type="entry name" value="DEAD/DEAH_box_helicase_dom"/>
</dbReference>
<dbReference type="PROSITE" id="PS51194">
    <property type="entry name" value="HELICASE_CTER"/>
    <property type="match status" value="1"/>
</dbReference>
<dbReference type="PROSITE" id="PS50206">
    <property type="entry name" value="RHODANESE_3"/>
    <property type="match status" value="1"/>
</dbReference>
<dbReference type="FunFam" id="3.40.50.300:FF:000340">
    <property type="entry name" value="Bloom syndrome, RecQ helicase"/>
    <property type="match status" value="1"/>
</dbReference>
<dbReference type="GO" id="GO:0016787">
    <property type="term" value="F:hydrolase activity"/>
    <property type="evidence" value="ECO:0007669"/>
    <property type="project" value="UniProtKB-KW"/>
</dbReference>
<evidence type="ECO:0000256" key="14">
    <source>
        <dbReference type="ARBA" id="ARBA00034808"/>
    </source>
</evidence>
<keyword evidence="12" id="KW-0539">Nucleus</keyword>
<proteinExistence type="inferred from homology"/>
<evidence type="ECO:0000256" key="12">
    <source>
        <dbReference type="ARBA" id="ARBA00023242"/>
    </source>
</evidence>
<dbReference type="InterPro" id="IPR010997">
    <property type="entry name" value="HRDC-like_sf"/>
</dbReference>
<keyword evidence="4" id="KW-0547">Nucleotide-binding</keyword>
<dbReference type="InterPro" id="IPR002121">
    <property type="entry name" value="HRDC_dom"/>
</dbReference>
<feature type="compositionally biased region" description="Polar residues" evidence="16">
    <location>
        <begin position="145"/>
        <end position="168"/>
    </location>
</feature>
<keyword evidence="5 15" id="KW-0863">Zinc-finger</keyword>
<dbReference type="SUPFAM" id="SSF52540">
    <property type="entry name" value="P-loop containing nucleoside triphosphate hydrolases"/>
    <property type="match status" value="2"/>
</dbReference>
<feature type="domain" description="HRDC" evidence="19">
    <location>
        <begin position="2497"/>
        <end position="2578"/>
    </location>
</feature>
<comment type="similarity">
    <text evidence="2">Belongs to the helicase family. RecQ subfamily.</text>
</comment>
<feature type="domain" description="Helicase C-terminal" evidence="22">
    <location>
        <begin position="2150"/>
        <end position="2310"/>
    </location>
</feature>
<organism evidence="23">
    <name type="scientific">Oryza meridionalis</name>
    <dbReference type="NCBI Taxonomy" id="40149"/>
    <lineage>
        <taxon>Eukaryota</taxon>
        <taxon>Viridiplantae</taxon>
        <taxon>Streptophyta</taxon>
        <taxon>Embryophyta</taxon>
        <taxon>Tracheophyta</taxon>
        <taxon>Spermatophyta</taxon>
        <taxon>Magnoliopsida</taxon>
        <taxon>Liliopsida</taxon>
        <taxon>Poales</taxon>
        <taxon>Poaceae</taxon>
        <taxon>BOP clade</taxon>
        <taxon>Oryzoideae</taxon>
        <taxon>Oryzeae</taxon>
        <taxon>Oryzinae</taxon>
        <taxon>Oryza</taxon>
    </lineage>
</organism>
<dbReference type="GO" id="GO:0003677">
    <property type="term" value="F:DNA binding"/>
    <property type="evidence" value="ECO:0007669"/>
    <property type="project" value="UniProtKB-KW"/>
</dbReference>
<keyword evidence="10" id="KW-0238">DNA-binding</keyword>
<reference evidence="23" key="1">
    <citation type="submission" date="2015-04" db="UniProtKB">
        <authorList>
            <consortium name="EnsemblPlants"/>
        </authorList>
    </citation>
    <scope>IDENTIFICATION</scope>
</reference>
<dbReference type="PROSITE" id="PS00690">
    <property type="entry name" value="DEAH_ATP_HELICASE"/>
    <property type="match status" value="1"/>
</dbReference>
<dbReference type="InterPro" id="IPR016181">
    <property type="entry name" value="Acyl_CoA_acyltransferase"/>
</dbReference>
<dbReference type="InterPro" id="IPR014001">
    <property type="entry name" value="Helicase_ATP-bd"/>
</dbReference>
<dbReference type="Gene3D" id="3.40.50.300">
    <property type="entry name" value="P-loop containing nucleotide triphosphate hydrolases"/>
    <property type="match status" value="2"/>
</dbReference>
<dbReference type="PROSITE" id="PS50016">
    <property type="entry name" value="ZF_PHD_2"/>
    <property type="match status" value="1"/>
</dbReference>
<dbReference type="Pfam" id="PF00270">
    <property type="entry name" value="DEAD"/>
    <property type="match status" value="1"/>
</dbReference>
<keyword evidence="11" id="KW-0413">Isomerase</keyword>
<evidence type="ECO:0000256" key="4">
    <source>
        <dbReference type="ARBA" id="ARBA00022741"/>
    </source>
</evidence>
<accession>A0A0E0DEE9</accession>
<dbReference type="SMART" id="SM00249">
    <property type="entry name" value="PHD"/>
    <property type="match status" value="1"/>
</dbReference>
<evidence type="ECO:0000259" key="19">
    <source>
        <dbReference type="PROSITE" id="PS50967"/>
    </source>
</evidence>
<dbReference type="CDD" id="cd15567">
    <property type="entry name" value="PHD4_NSD"/>
    <property type="match status" value="1"/>
</dbReference>
<dbReference type="GO" id="GO:0043138">
    <property type="term" value="F:3'-5' DNA helicase activity"/>
    <property type="evidence" value="ECO:0007669"/>
    <property type="project" value="UniProtKB-EC"/>
</dbReference>
<dbReference type="GO" id="GO:0005524">
    <property type="term" value="F:ATP binding"/>
    <property type="evidence" value="ECO:0007669"/>
    <property type="project" value="UniProtKB-KW"/>
</dbReference>
<dbReference type="InterPro" id="IPR001650">
    <property type="entry name" value="Helicase_C-like"/>
</dbReference>
<dbReference type="GO" id="GO:0005634">
    <property type="term" value="C:nucleus"/>
    <property type="evidence" value="ECO:0007669"/>
    <property type="project" value="UniProtKB-SubCell"/>
</dbReference>
<dbReference type="Gramene" id="OMERI04G11750.2">
    <property type="protein sequence ID" value="OMERI04G11750.2"/>
    <property type="gene ID" value="OMERI04G11750"/>
</dbReference>
<evidence type="ECO:0000313" key="23">
    <source>
        <dbReference type="EnsemblPlants" id="OMERI04G11750.2"/>
    </source>
</evidence>
<keyword evidence="9" id="KW-0067">ATP-binding</keyword>
<feature type="region of interest" description="Disordered" evidence="16">
    <location>
        <begin position="1844"/>
        <end position="1868"/>
    </location>
</feature>
<dbReference type="InterPro" id="IPR001763">
    <property type="entry name" value="Rhodanese-like_dom"/>
</dbReference>
<dbReference type="SMART" id="SM00956">
    <property type="entry name" value="RQC"/>
    <property type="match status" value="1"/>
</dbReference>
<evidence type="ECO:0000256" key="7">
    <source>
        <dbReference type="ARBA" id="ARBA00022806"/>
    </source>
</evidence>
<dbReference type="PROSITE" id="PS50967">
    <property type="entry name" value="HRDC"/>
    <property type="match status" value="1"/>
</dbReference>
<feature type="compositionally biased region" description="Basic residues" evidence="16">
    <location>
        <begin position="465"/>
        <end position="478"/>
    </location>
</feature>
<dbReference type="InterPro" id="IPR013083">
    <property type="entry name" value="Znf_RING/FYVE/PHD"/>
</dbReference>
<feature type="region of interest" description="Disordered" evidence="16">
    <location>
        <begin position="821"/>
        <end position="858"/>
    </location>
</feature>
<dbReference type="GO" id="GO:0006260">
    <property type="term" value="P:DNA replication"/>
    <property type="evidence" value="ECO:0007669"/>
    <property type="project" value="InterPro"/>
</dbReference>
<feature type="compositionally biased region" description="Gly residues" evidence="16">
    <location>
        <begin position="1437"/>
        <end position="1447"/>
    </location>
</feature>
<dbReference type="FunFam" id="1.10.10.10:FF:000582">
    <property type="entry name" value="ATP-dependent DNA helicase Q-like 4A"/>
    <property type="match status" value="1"/>
</dbReference>
<keyword evidence="3" id="KW-0479">Metal-binding</keyword>
<evidence type="ECO:0000259" key="18">
    <source>
        <dbReference type="PROSITE" id="PS50206"/>
    </source>
</evidence>
<feature type="compositionally biased region" description="Polar residues" evidence="16">
    <location>
        <begin position="1851"/>
        <end position="1860"/>
    </location>
</feature>
<feature type="region of interest" description="Disordered" evidence="16">
    <location>
        <begin position="2578"/>
        <end position="2607"/>
    </location>
</feature>
<dbReference type="FunFam" id="3.40.50.300:FF:000296">
    <property type="entry name" value="ATP-dependent DNA helicase RecQ"/>
    <property type="match status" value="1"/>
</dbReference>
<dbReference type="GO" id="GO:0008270">
    <property type="term" value="F:zinc ion binding"/>
    <property type="evidence" value="ECO:0007669"/>
    <property type="project" value="UniProtKB-KW"/>
</dbReference>
<dbReference type="InterPro" id="IPR056511">
    <property type="entry name" value="IDM1_C"/>
</dbReference>
<evidence type="ECO:0000256" key="3">
    <source>
        <dbReference type="ARBA" id="ARBA00022723"/>
    </source>
</evidence>
<dbReference type="SUPFAM" id="SSF55729">
    <property type="entry name" value="Acyl-CoA N-acyltransferases (Nat)"/>
    <property type="match status" value="1"/>
</dbReference>
<feature type="domain" description="Rhodanese" evidence="18">
    <location>
        <begin position="2168"/>
        <end position="2200"/>
    </location>
</feature>
<evidence type="ECO:0000256" key="8">
    <source>
        <dbReference type="ARBA" id="ARBA00022833"/>
    </source>
</evidence>
<protein>
    <recommendedName>
        <fullName evidence="14">DNA 3'-5' helicase</fullName>
        <ecNumber evidence="14">5.6.2.4</ecNumber>
    </recommendedName>
</protein>
<dbReference type="InterPro" id="IPR001965">
    <property type="entry name" value="Znf_PHD"/>
</dbReference>
<dbReference type="Pfam" id="PF00570">
    <property type="entry name" value="HRDC"/>
    <property type="match status" value="1"/>
</dbReference>
<dbReference type="Pfam" id="PF00271">
    <property type="entry name" value="Helicase_C"/>
    <property type="match status" value="1"/>
</dbReference>
<evidence type="ECO:0000256" key="10">
    <source>
        <dbReference type="ARBA" id="ARBA00023125"/>
    </source>
</evidence>
<dbReference type="InterPro" id="IPR032308">
    <property type="entry name" value="TDBD"/>
</dbReference>
<dbReference type="InterPro" id="IPR044876">
    <property type="entry name" value="HRDC_dom_sf"/>
</dbReference>
<dbReference type="Gene3D" id="3.30.40.10">
    <property type="entry name" value="Zinc/RING finger domain, C3HC4 (zinc finger)"/>
    <property type="match status" value="1"/>
</dbReference>
<dbReference type="SMART" id="SM00490">
    <property type="entry name" value="HELICc"/>
    <property type="match status" value="1"/>
</dbReference>
<evidence type="ECO:0000256" key="11">
    <source>
        <dbReference type="ARBA" id="ARBA00023235"/>
    </source>
</evidence>
<evidence type="ECO:0000259" key="22">
    <source>
        <dbReference type="PROSITE" id="PS51194"/>
    </source>
</evidence>
<dbReference type="InterPro" id="IPR004589">
    <property type="entry name" value="DNA_helicase_ATP-dep_RecQ"/>
</dbReference>
<dbReference type="InterPro" id="IPR011011">
    <property type="entry name" value="Znf_FYVE_PHD"/>
</dbReference>
<dbReference type="Gene3D" id="1.10.150.80">
    <property type="entry name" value="HRDC domain"/>
    <property type="match status" value="1"/>
</dbReference>
<dbReference type="NCBIfam" id="TIGR00614">
    <property type="entry name" value="recQ_fam"/>
    <property type="match status" value="1"/>
</dbReference>
<evidence type="ECO:0000259" key="20">
    <source>
        <dbReference type="PROSITE" id="PS51186"/>
    </source>
</evidence>